<dbReference type="GO" id="GO:0000981">
    <property type="term" value="F:DNA-binding transcription factor activity, RNA polymerase II-specific"/>
    <property type="evidence" value="ECO:0007669"/>
    <property type="project" value="InterPro"/>
</dbReference>
<dbReference type="InterPro" id="IPR009057">
    <property type="entry name" value="Homeodomain-like_sf"/>
</dbReference>
<organism evidence="10 11">
    <name type="scientific">Anabarilius grahami</name>
    <name type="common">Kanglang fish</name>
    <name type="synonym">Barilius grahami</name>
    <dbReference type="NCBI Taxonomy" id="495550"/>
    <lineage>
        <taxon>Eukaryota</taxon>
        <taxon>Metazoa</taxon>
        <taxon>Chordata</taxon>
        <taxon>Craniata</taxon>
        <taxon>Vertebrata</taxon>
        <taxon>Euteleostomi</taxon>
        <taxon>Actinopterygii</taxon>
        <taxon>Neopterygii</taxon>
        <taxon>Teleostei</taxon>
        <taxon>Ostariophysi</taxon>
        <taxon>Cypriniformes</taxon>
        <taxon>Xenocyprididae</taxon>
        <taxon>Xenocypridinae</taxon>
        <taxon>Xenocypridinae incertae sedis</taxon>
        <taxon>Anabarilius</taxon>
    </lineage>
</organism>
<feature type="compositionally biased region" description="Basic residues" evidence="8">
    <location>
        <begin position="248"/>
        <end position="257"/>
    </location>
</feature>
<evidence type="ECO:0000256" key="1">
    <source>
        <dbReference type="ARBA" id="ARBA00004123"/>
    </source>
</evidence>
<dbReference type="InterPro" id="IPR017970">
    <property type="entry name" value="Homeobox_CS"/>
</dbReference>
<dbReference type="InterPro" id="IPR001356">
    <property type="entry name" value="HD"/>
</dbReference>
<keyword evidence="4 6" id="KW-0371">Homeobox</keyword>
<feature type="region of interest" description="Disordered" evidence="8">
    <location>
        <begin position="247"/>
        <end position="283"/>
    </location>
</feature>
<dbReference type="Proteomes" id="UP000281406">
    <property type="component" value="Unassembled WGS sequence"/>
</dbReference>
<dbReference type="Gene3D" id="1.10.10.60">
    <property type="entry name" value="Homeodomain-like"/>
    <property type="match status" value="1"/>
</dbReference>
<dbReference type="PRINTS" id="PR01255">
    <property type="entry name" value="OTXHOMEOBOX"/>
</dbReference>
<accession>A0A3N0YJV2</accession>
<evidence type="ECO:0000259" key="9">
    <source>
        <dbReference type="PROSITE" id="PS50071"/>
    </source>
</evidence>
<dbReference type="GO" id="GO:0035295">
    <property type="term" value="P:tube development"/>
    <property type="evidence" value="ECO:0007669"/>
    <property type="project" value="UniProtKB-ARBA"/>
</dbReference>
<dbReference type="InterPro" id="IPR013851">
    <property type="entry name" value="Otx_TF_C"/>
</dbReference>
<gene>
    <name evidence="10" type="ORF">DPX16_21709</name>
</gene>
<comment type="subcellular location">
    <subcellularLocation>
        <location evidence="1 6 7">Nucleus</location>
    </subcellularLocation>
</comment>
<dbReference type="SMART" id="SM00389">
    <property type="entry name" value="HOX"/>
    <property type="match status" value="1"/>
</dbReference>
<keyword evidence="5 6" id="KW-0539">Nucleus</keyword>
<dbReference type="OrthoDB" id="6159439at2759"/>
<evidence type="ECO:0000256" key="7">
    <source>
        <dbReference type="RuleBase" id="RU000682"/>
    </source>
</evidence>
<dbReference type="Pfam" id="PF03529">
    <property type="entry name" value="TF_Otx"/>
    <property type="match status" value="1"/>
</dbReference>
<feature type="compositionally biased region" description="Low complexity" evidence="8">
    <location>
        <begin position="133"/>
        <end position="155"/>
    </location>
</feature>
<evidence type="ECO:0000313" key="11">
    <source>
        <dbReference type="Proteomes" id="UP000281406"/>
    </source>
</evidence>
<feature type="region of interest" description="Disordered" evidence="8">
    <location>
        <begin position="91"/>
        <end position="155"/>
    </location>
</feature>
<feature type="compositionally biased region" description="Low complexity" evidence="8">
    <location>
        <begin position="115"/>
        <end position="125"/>
    </location>
</feature>
<comment type="caution">
    <text evidence="10">The sequence shown here is derived from an EMBL/GenBank/DDBJ whole genome shotgun (WGS) entry which is preliminary data.</text>
</comment>
<feature type="domain" description="Homeobox" evidence="9">
    <location>
        <begin position="36"/>
        <end position="96"/>
    </location>
</feature>
<reference evidence="10 11" key="1">
    <citation type="submission" date="2018-10" db="EMBL/GenBank/DDBJ databases">
        <title>Genome assembly for a Yunnan-Guizhou Plateau 3E fish, Anabarilius grahami (Regan), and its evolutionary and genetic applications.</title>
        <authorList>
            <person name="Jiang W."/>
        </authorList>
    </citation>
    <scope>NUCLEOTIDE SEQUENCE [LARGE SCALE GENOMIC DNA]</scope>
    <source>
        <strain evidence="10">AG-KIZ</strain>
        <tissue evidence="10">Muscle</tissue>
    </source>
</reference>
<dbReference type="GO" id="GO:0005634">
    <property type="term" value="C:nucleus"/>
    <property type="evidence" value="ECO:0007669"/>
    <property type="project" value="UniProtKB-SubCell"/>
</dbReference>
<evidence type="ECO:0000256" key="6">
    <source>
        <dbReference type="PROSITE-ProRule" id="PRU00108"/>
    </source>
</evidence>
<dbReference type="SUPFAM" id="SSF46689">
    <property type="entry name" value="Homeodomain-like"/>
    <property type="match status" value="1"/>
</dbReference>
<feature type="DNA-binding region" description="Homeobox" evidence="6">
    <location>
        <begin position="38"/>
        <end position="97"/>
    </location>
</feature>
<dbReference type="Pfam" id="PF00046">
    <property type="entry name" value="Homeodomain"/>
    <property type="match status" value="1"/>
</dbReference>
<name>A0A3N0YJV2_ANAGA</name>
<proteinExistence type="predicted"/>
<dbReference type="CDD" id="cd00086">
    <property type="entry name" value="homeodomain"/>
    <property type="match status" value="1"/>
</dbReference>
<evidence type="ECO:0000256" key="5">
    <source>
        <dbReference type="ARBA" id="ARBA00023242"/>
    </source>
</evidence>
<evidence type="ECO:0000256" key="4">
    <source>
        <dbReference type="ARBA" id="ARBA00023155"/>
    </source>
</evidence>
<dbReference type="EMBL" id="RJVU01037554">
    <property type="protein sequence ID" value="ROL46525.1"/>
    <property type="molecule type" value="Genomic_DNA"/>
</dbReference>
<dbReference type="AlphaFoldDB" id="A0A3N0YJV2"/>
<dbReference type="InterPro" id="IPR003025">
    <property type="entry name" value="Otx_TF"/>
</dbReference>
<evidence type="ECO:0000313" key="10">
    <source>
        <dbReference type="EMBL" id="ROL46525.1"/>
    </source>
</evidence>
<keyword evidence="3 6" id="KW-0238">DNA-binding</keyword>
<dbReference type="FunFam" id="1.10.10.60:FF:000142">
    <property type="entry name" value="homeobox protein OTX2 isoform X2"/>
    <property type="match status" value="1"/>
</dbReference>
<keyword evidence="11" id="KW-1185">Reference proteome</keyword>
<protein>
    <submittedName>
        <fullName evidence="10">Homeobox protein OTX1 A</fullName>
    </submittedName>
</protein>
<evidence type="ECO:0000256" key="2">
    <source>
        <dbReference type="ARBA" id="ARBA00022473"/>
    </source>
</evidence>
<dbReference type="PROSITE" id="PS50071">
    <property type="entry name" value="HOMEOBOX_2"/>
    <property type="match status" value="1"/>
</dbReference>
<dbReference type="PANTHER" id="PTHR45793">
    <property type="entry name" value="HOMEOBOX PROTEIN"/>
    <property type="match status" value="1"/>
</dbReference>
<sequence>MMSYLKQAPYAMNGLGLSGATMDLLHPSVGYPANPRKQRRERTTFTRTQLDILENLFAKTRYPDIFMREEVALKINLPESRVQVWFKNRRAKCRQQQQSSSNSKIRPAKKKPSPSRESPGSESSGHFTPPAVSSSSSSSSSGSNPSGLSGVSLISSSSSGTTPVSSIWSPAPVSPLPAPSSLPDISPPASASCMQRAISGAGSSTGVPSYPMPYNQAPSYAQGYPTSNAASYFGGMDCGSYLAPMPGHAHHHPHAHHTQLSTAPHHHIGQSGGHPHHPHQGYGGTGLPFSSSDCLDYKDYKEQAAVASSWKLNFSSAAADCLDYKDQAAWRFQVL</sequence>
<evidence type="ECO:0000256" key="8">
    <source>
        <dbReference type="SAM" id="MobiDB-lite"/>
    </source>
</evidence>
<feature type="compositionally biased region" description="Basic residues" evidence="8">
    <location>
        <begin position="264"/>
        <end position="279"/>
    </location>
</feature>
<dbReference type="PANTHER" id="PTHR45793:SF28">
    <property type="entry name" value="HOMEOBOX PROTEIN OTX1 A"/>
    <property type="match status" value="1"/>
</dbReference>
<evidence type="ECO:0000256" key="3">
    <source>
        <dbReference type="ARBA" id="ARBA00023125"/>
    </source>
</evidence>
<keyword evidence="2" id="KW-0217">Developmental protein</keyword>
<dbReference type="PROSITE" id="PS00027">
    <property type="entry name" value="HOMEOBOX_1"/>
    <property type="match status" value="1"/>
</dbReference>
<dbReference type="GO" id="GO:0000978">
    <property type="term" value="F:RNA polymerase II cis-regulatory region sequence-specific DNA binding"/>
    <property type="evidence" value="ECO:0007669"/>
    <property type="project" value="TreeGrafter"/>
</dbReference>
<dbReference type="GO" id="GO:0003406">
    <property type="term" value="P:retinal pigment epithelium development"/>
    <property type="evidence" value="ECO:0007669"/>
    <property type="project" value="UniProtKB-ARBA"/>
</dbReference>